<dbReference type="InterPro" id="IPR042226">
    <property type="entry name" value="eFR1_2_sf"/>
</dbReference>
<dbReference type="Proteomes" id="UP000288227">
    <property type="component" value="Unassembled WGS sequence"/>
</dbReference>
<keyword evidence="2" id="KW-1185">Reference proteome</keyword>
<evidence type="ECO:0000313" key="2">
    <source>
        <dbReference type="Proteomes" id="UP000288227"/>
    </source>
</evidence>
<dbReference type="Pfam" id="PF18845">
    <property type="entry name" value="baeRF_family3"/>
    <property type="match status" value="1"/>
</dbReference>
<reference evidence="1 2" key="1">
    <citation type="submission" date="2018-11" db="EMBL/GenBank/DDBJ databases">
        <title>Chryseotalea sanarue gen. nov., sp., nov., a member of the family Cytophagaceae, isolated from a brackish lake in Hamamatsu Japan.</title>
        <authorList>
            <person name="Maejima Y."/>
            <person name="Iino T."/>
            <person name="Muraguchi Y."/>
            <person name="Fukuda K."/>
            <person name="Ohkuma M."/>
            <person name="Moriuchi R."/>
            <person name="Dohra H."/>
            <person name="Kimbara K."/>
            <person name="Shintani M."/>
        </authorList>
    </citation>
    <scope>NUCLEOTIDE SEQUENCE [LARGE SCALE GENOMIC DNA]</scope>
    <source>
        <strain evidence="1 2">Ys</strain>
    </source>
</reference>
<proteinExistence type="predicted"/>
<organism evidence="1 2">
    <name type="scientific">Chryseotalea sanaruensis</name>
    <dbReference type="NCBI Taxonomy" id="2482724"/>
    <lineage>
        <taxon>Bacteria</taxon>
        <taxon>Pseudomonadati</taxon>
        <taxon>Bacteroidota</taxon>
        <taxon>Cytophagia</taxon>
        <taxon>Cytophagales</taxon>
        <taxon>Chryseotaleaceae</taxon>
        <taxon>Chryseotalea</taxon>
    </lineage>
</organism>
<dbReference type="RefSeq" id="WP_127121005.1">
    <property type="nucleotide sequence ID" value="NZ_BHXQ01000001.1"/>
</dbReference>
<comment type="caution">
    <text evidence="1">The sequence shown here is derived from an EMBL/GenBank/DDBJ whole genome shotgun (WGS) entry which is preliminary data.</text>
</comment>
<dbReference type="Gene3D" id="3.30.420.60">
    <property type="entry name" value="eRF1 domain 2"/>
    <property type="match status" value="1"/>
</dbReference>
<sequence>MKIEVLERIFSEKKGSCLSIIIPQHTLSRERMLNVEIYRKAIRKAKSLLKRKENDPVIIETMLAKLESLNNAFNPDVALNGIGLFISKNIAERVNFPFAVKEKIIVDSSFETRDLYYLRQLMTPYYIVALTKKSVHLYLAQGEDLTEIKDGQFPMQYQEEYEYERASFGTSFGFSQKGFEKDKRTGIKSRIDLFFKKAAEQLTPYVEKNHHPLILAGTKEMIAEFKSQSVLPKKIDGEIIGPFKEDELYRLRTKAYASLIKHQKLEINAKINDFIEKDTVKHLAKGIQEVWQAAHQGRGLTLLVEKDYKQISYLRESDPSLYLRAPKGKYTLVPDAVDEIIETVLEKGGHVFFTEDNKLRSFNSIALLLRY</sequence>
<name>A0A401U5Y0_9BACT</name>
<accession>A0A401U5Y0</accession>
<dbReference type="EMBL" id="BHXQ01000001">
    <property type="protein sequence ID" value="GCC50364.1"/>
    <property type="molecule type" value="Genomic_DNA"/>
</dbReference>
<dbReference type="InterPro" id="IPR041289">
    <property type="entry name" value="Bact_RF_family3"/>
</dbReference>
<gene>
    <name evidence="1" type="ORF">SanaruYs_05790</name>
</gene>
<protein>
    <submittedName>
        <fullName evidence="1">Uncharacterized protein</fullName>
    </submittedName>
</protein>
<evidence type="ECO:0000313" key="1">
    <source>
        <dbReference type="EMBL" id="GCC50364.1"/>
    </source>
</evidence>
<dbReference type="OrthoDB" id="4393931at2"/>
<dbReference type="AlphaFoldDB" id="A0A401U5Y0"/>